<dbReference type="PANTHER" id="PTHR24421">
    <property type="entry name" value="NITRATE/NITRITE SENSOR PROTEIN NARX-RELATED"/>
    <property type="match status" value="1"/>
</dbReference>
<keyword evidence="8" id="KW-0902">Two-component regulatory system</keyword>
<dbReference type="EC" id="2.7.13.3" evidence="2"/>
<dbReference type="GO" id="GO:0046983">
    <property type="term" value="F:protein dimerization activity"/>
    <property type="evidence" value="ECO:0007669"/>
    <property type="project" value="InterPro"/>
</dbReference>
<dbReference type="InterPro" id="IPR011712">
    <property type="entry name" value="Sig_transdc_His_kin_sub3_dim/P"/>
</dbReference>
<dbReference type="Proteomes" id="UP000634476">
    <property type="component" value="Unassembled WGS sequence"/>
</dbReference>
<dbReference type="Pfam" id="PF07730">
    <property type="entry name" value="HisKA_3"/>
    <property type="match status" value="1"/>
</dbReference>
<feature type="transmembrane region" description="Helical" evidence="9">
    <location>
        <begin position="155"/>
        <end position="178"/>
    </location>
</feature>
<dbReference type="GO" id="GO:0016020">
    <property type="term" value="C:membrane"/>
    <property type="evidence" value="ECO:0007669"/>
    <property type="project" value="InterPro"/>
</dbReference>
<dbReference type="GO" id="GO:0005524">
    <property type="term" value="F:ATP binding"/>
    <property type="evidence" value="ECO:0007669"/>
    <property type="project" value="UniProtKB-KW"/>
</dbReference>
<evidence type="ECO:0000256" key="7">
    <source>
        <dbReference type="ARBA" id="ARBA00022840"/>
    </source>
</evidence>
<evidence type="ECO:0000259" key="11">
    <source>
        <dbReference type="Pfam" id="PF07730"/>
    </source>
</evidence>
<dbReference type="RefSeq" id="WP_203880285.1">
    <property type="nucleotide sequence ID" value="NZ_BOOK01000095.1"/>
</dbReference>
<feature type="domain" description="Signal transduction histidine kinase subgroup 3 dimerisation and phosphoacceptor" evidence="11">
    <location>
        <begin position="205"/>
        <end position="271"/>
    </location>
</feature>
<keyword evidence="6 12" id="KW-0418">Kinase</keyword>
<comment type="caution">
    <text evidence="12">The sequence shown here is derived from an EMBL/GenBank/DDBJ whole genome shotgun (WGS) entry which is preliminary data.</text>
</comment>
<evidence type="ECO:0000256" key="2">
    <source>
        <dbReference type="ARBA" id="ARBA00012438"/>
    </source>
</evidence>
<name>A0A8J3T5I5_9ACTN</name>
<feature type="transmembrane region" description="Helical" evidence="9">
    <location>
        <begin position="102"/>
        <end position="135"/>
    </location>
</feature>
<keyword evidence="13" id="KW-1185">Reference proteome</keyword>
<gene>
    <name evidence="12" type="ORF">Pta02_80960</name>
</gene>
<feature type="transmembrane region" description="Helical" evidence="9">
    <location>
        <begin position="50"/>
        <end position="68"/>
    </location>
</feature>
<dbReference type="SUPFAM" id="SSF55874">
    <property type="entry name" value="ATPase domain of HSP90 chaperone/DNA topoisomerase II/histidine kinase"/>
    <property type="match status" value="1"/>
</dbReference>
<dbReference type="GO" id="GO:0000155">
    <property type="term" value="F:phosphorelay sensor kinase activity"/>
    <property type="evidence" value="ECO:0007669"/>
    <property type="project" value="InterPro"/>
</dbReference>
<dbReference type="AlphaFoldDB" id="A0A8J3T5I5"/>
<evidence type="ECO:0000256" key="8">
    <source>
        <dbReference type="ARBA" id="ARBA00023012"/>
    </source>
</evidence>
<dbReference type="PANTHER" id="PTHR24421:SF10">
    <property type="entry name" value="NITRATE_NITRITE SENSOR PROTEIN NARQ"/>
    <property type="match status" value="1"/>
</dbReference>
<organism evidence="12 13">
    <name type="scientific">Planobispora takensis</name>
    <dbReference type="NCBI Taxonomy" id="1367882"/>
    <lineage>
        <taxon>Bacteria</taxon>
        <taxon>Bacillati</taxon>
        <taxon>Actinomycetota</taxon>
        <taxon>Actinomycetes</taxon>
        <taxon>Streptosporangiales</taxon>
        <taxon>Streptosporangiaceae</taxon>
        <taxon>Planobispora</taxon>
    </lineage>
</organism>
<feature type="domain" description="Histidine kinase/HSP90-like ATPase" evidence="10">
    <location>
        <begin position="347"/>
        <end position="432"/>
    </location>
</feature>
<keyword evidence="7" id="KW-0067">ATP-binding</keyword>
<evidence type="ECO:0000256" key="4">
    <source>
        <dbReference type="ARBA" id="ARBA00022679"/>
    </source>
</evidence>
<dbReference type="InterPro" id="IPR003594">
    <property type="entry name" value="HATPase_dom"/>
</dbReference>
<keyword evidence="9" id="KW-0812">Transmembrane</keyword>
<dbReference type="Gene3D" id="1.20.5.1930">
    <property type="match status" value="1"/>
</dbReference>
<dbReference type="Gene3D" id="3.30.565.10">
    <property type="entry name" value="Histidine kinase-like ATPase, C-terminal domain"/>
    <property type="match status" value="1"/>
</dbReference>
<keyword evidence="5" id="KW-0547">Nucleotide-binding</keyword>
<keyword evidence="4" id="KW-0808">Transferase</keyword>
<evidence type="ECO:0000256" key="3">
    <source>
        <dbReference type="ARBA" id="ARBA00022553"/>
    </source>
</evidence>
<evidence type="ECO:0000256" key="6">
    <source>
        <dbReference type="ARBA" id="ARBA00022777"/>
    </source>
</evidence>
<evidence type="ECO:0000313" key="12">
    <source>
        <dbReference type="EMBL" id="GII06088.1"/>
    </source>
</evidence>
<keyword evidence="3" id="KW-0597">Phosphoprotein</keyword>
<evidence type="ECO:0000313" key="13">
    <source>
        <dbReference type="Proteomes" id="UP000634476"/>
    </source>
</evidence>
<comment type="catalytic activity">
    <reaction evidence="1">
        <text>ATP + protein L-histidine = ADP + protein N-phospho-L-histidine.</text>
        <dbReference type="EC" id="2.7.13.3"/>
    </reaction>
</comment>
<evidence type="ECO:0000256" key="9">
    <source>
        <dbReference type="SAM" id="Phobius"/>
    </source>
</evidence>
<protein>
    <recommendedName>
        <fullName evidence="2">histidine kinase</fullName>
        <ecNumber evidence="2">2.7.13.3</ecNumber>
    </recommendedName>
</protein>
<dbReference type="InterPro" id="IPR050482">
    <property type="entry name" value="Sensor_HK_TwoCompSys"/>
</dbReference>
<dbReference type="InterPro" id="IPR036890">
    <property type="entry name" value="HATPase_C_sf"/>
</dbReference>
<dbReference type="CDD" id="cd16917">
    <property type="entry name" value="HATPase_UhpB-NarQ-NarX-like"/>
    <property type="match status" value="1"/>
</dbReference>
<evidence type="ECO:0000256" key="1">
    <source>
        <dbReference type="ARBA" id="ARBA00000085"/>
    </source>
</evidence>
<proteinExistence type="predicted"/>
<keyword evidence="9" id="KW-0472">Membrane</keyword>
<sequence>MTSPVTYLRWTCLILGGALAMPYVMAGSVIDGLLRLPDPAGYPLLTRDPLIFSAMLPVIVLTGLFLPVRGLELTAARGLLGAAVDSPPPAGRRTWAERGRTAAWFTLHLTVGAVVAGVTLAVVPFAIWLCVLPVYGDPFGLMDAGFEAGWTTAWAPPAAMATLLLLIHAVSYAGALLARLAPALLGPSPADRLAVLEERTRRLAERNRLARELHDSVGHALSVVTLQAGAAGKVLERDPQAARAALTAIEESARAALEDLDHVLGVLRAQDDDRRVQTADRRTHDDGHVRTADRRTYDGGCEWGGGERAPADPPARTLADLPGLLRATGAQAEVSGDLDAVPALVSREAYRIAQEALTNAVRHGGRPVRLAAAVRDGHLELQVRNPVRDRPRRPGTGRGVDGMRERVALLGGRFEAGAAGGRWQVTVRLPLRVPAAGGNRPP</sequence>
<accession>A0A8J3T5I5</accession>
<keyword evidence="9" id="KW-1133">Transmembrane helix</keyword>
<evidence type="ECO:0000256" key="5">
    <source>
        <dbReference type="ARBA" id="ARBA00022741"/>
    </source>
</evidence>
<dbReference type="Pfam" id="PF02518">
    <property type="entry name" value="HATPase_c"/>
    <property type="match status" value="1"/>
</dbReference>
<reference evidence="12" key="1">
    <citation type="submission" date="2021-01" db="EMBL/GenBank/DDBJ databases">
        <title>Whole genome shotgun sequence of Planobispora takensis NBRC 109077.</title>
        <authorList>
            <person name="Komaki H."/>
            <person name="Tamura T."/>
        </authorList>
    </citation>
    <scope>NUCLEOTIDE SEQUENCE</scope>
    <source>
        <strain evidence="12">NBRC 109077</strain>
    </source>
</reference>
<dbReference type="EMBL" id="BOOK01000095">
    <property type="protein sequence ID" value="GII06088.1"/>
    <property type="molecule type" value="Genomic_DNA"/>
</dbReference>
<evidence type="ECO:0000259" key="10">
    <source>
        <dbReference type="Pfam" id="PF02518"/>
    </source>
</evidence>